<dbReference type="Pfam" id="PF01522">
    <property type="entry name" value="Polysacc_deac_1"/>
    <property type="match status" value="1"/>
</dbReference>
<accession>A0ABT9ZQN8</accession>
<dbReference type="EMBL" id="JAUSUG010000001">
    <property type="protein sequence ID" value="MDQ0253046.1"/>
    <property type="molecule type" value="Genomic_DNA"/>
</dbReference>
<protein>
    <submittedName>
        <fullName evidence="4">Peptidoglycan/xylan/chitin deacetylase (PgdA/CDA1 family)</fullName>
    </submittedName>
</protein>
<dbReference type="Gene3D" id="3.20.20.370">
    <property type="entry name" value="Glycoside hydrolase/deacetylase"/>
    <property type="match status" value="1"/>
</dbReference>
<evidence type="ECO:0000313" key="4">
    <source>
        <dbReference type="EMBL" id="MDQ0253046.1"/>
    </source>
</evidence>
<comment type="caution">
    <text evidence="4">The sequence shown here is derived from an EMBL/GenBank/DDBJ whole genome shotgun (WGS) entry which is preliminary data.</text>
</comment>
<keyword evidence="1" id="KW-0479">Metal-binding</keyword>
<keyword evidence="5" id="KW-1185">Reference proteome</keyword>
<dbReference type="PROSITE" id="PS51677">
    <property type="entry name" value="NODB"/>
    <property type="match status" value="1"/>
</dbReference>
<dbReference type="PANTHER" id="PTHR10587:SF133">
    <property type="entry name" value="CHITIN DEACETYLASE 1-RELATED"/>
    <property type="match status" value="1"/>
</dbReference>
<keyword evidence="2" id="KW-0378">Hydrolase</keyword>
<reference evidence="4 5" key="1">
    <citation type="submission" date="2023-07" db="EMBL/GenBank/DDBJ databases">
        <title>Genomic Encyclopedia of Type Strains, Phase IV (KMG-IV): sequencing the most valuable type-strain genomes for metagenomic binning, comparative biology and taxonomic classification.</title>
        <authorList>
            <person name="Goeker M."/>
        </authorList>
    </citation>
    <scope>NUCLEOTIDE SEQUENCE [LARGE SCALE GENOMIC DNA]</scope>
    <source>
        <strain evidence="4 5">DSM 9768</strain>
    </source>
</reference>
<dbReference type="InterPro" id="IPR050248">
    <property type="entry name" value="Polysacc_deacetylase_ArnD"/>
</dbReference>
<evidence type="ECO:0000256" key="2">
    <source>
        <dbReference type="ARBA" id="ARBA00022801"/>
    </source>
</evidence>
<dbReference type="PANTHER" id="PTHR10587">
    <property type="entry name" value="GLYCOSYL TRANSFERASE-RELATED"/>
    <property type="match status" value="1"/>
</dbReference>
<proteinExistence type="predicted"/>
<feature type="domain" description="NodB homology" evidence="3">
    <location>
        <begin position="94"/>
        <end position="274"/>
    </location>
</feature>
<dbReference type="SUPFAM" id="SSF88713">
    <property type="entry name" value="Glycoside hydrolase/deacetylase"/>
    <property type="match status" value="1"/>
</dbReference>
<evidence type="ECO:0000259" key="3">
    <source>
        <dbReference type="PROSITE" id="PS51677"/>
    </source>
</evidence>
<evidence type="ECO:0000256" key="1">
    <source>
        <dbReference type="ARBA" id="ARBA00022723"/>
    </source>
</evidence>
<gene>
    <name evidence="4" type="ORF">J2S74_000418</name>
</gene>
<dbReference type="RefSeq" id="WP_307321144.1">
    <property type="nucleotide sequence ID" value="NZ_JAUSUG010000001.1"/>
</dbReference>
<dbReference type="Proteomes" id="UP001230005">
    <property type="component" value="Unassembled WGS sequence"/>
</dbReference>
<dbReference type="InterPro" id="IPR011330">
    <property type="entry name" value="Glyco_hydro/deAcase_b/a-brl"/>
</dbReference>
<evidence type="ECO:0000313" key="5">
    <source>
        <dbReference type="Proteomes" id="UP001230005"/>
    </source>
</evidence>
<organism evidence="4 5">
    <name type="scientific">Evansella vedderi</name>
    <dbReference type="NCBI Taxonomy" id="38282"/>
    <lineage>
        <taxon>Bacteria</taxon>
        <taxon>Bacillati</taxon>
        <taxon>Bacillota</taxon>
        <taxon>Bacilli</taxon>
        <taxon>Bacillales</taxon>
        <taxon>Bacillaceae</taxon>
        <taxon>Evansella</taxon>
    </lineage>
</organism>
<dbReference type="InterPro" id="IPR002509">
    <property type="entry name" value="NODB_dom"/>
</dbReference>
<dbReference type="PROSITE" id="PS51257">
    <property type="entry name" value="PROKAR_LIPOPROTEIN"/>
    <property type="match status" value="1"/>
</dbReference>
<name>A0ABT9ZQN8_9BACI</name>
<dbReference type="CDD" id="cd10917">
    <property type="entry name" value="CE4_NodB_like_6s_7s"/>
    <property type="match status" value="1"/>
</dbReference>
<sequence>MSNRNVILIVFTVFFVITFGACENQERTADGEEMVQEVKVDLNKVEKEDYILEIIGESQKLSDQYMASILDWRVEALSFAKEYEHIYLNGRDEKMVALTFDDGPDNNVTPAVIEILEDYGVKGAFFFVGDNVETYASVVGDAYEKGHIIASHSYHHVQLPQLSESEVAGQVRMAEEAIERVIGKKPALFRNPYGDINEEVAAILDRNGYSVILWSIDSLDYGPEMEGDDIVDVVLDNVRNGDIILMHSDSSNSATVDALPTIIIGLQEKGFEIVDLETILNINAYK</sequence>